<name>A0A9P6EBR0_9AGAR</name>
<feature type="compositionally biased region" description="Basic residues" evidence="1">
    <location>
        <begin position="214"/>
        <end position="230"/>
    </location>
</feature>
<dbReference type="Proteomes" id="UP000807306">
    <property type="component" value="Unassembled WGS sequence"/>
</dbReference>
<evidence type="ECO:0000313" key="3">
    <source>
        <dbReference type="EMBL" id="KAF9526176.1"/>
    </source>
</evidence>
<keyword evidence="4" id="KW-1185">Reference proteome</keyword>
<feature type="compositionally biased region" description="Basic and acidic residues" evidence="1">
    <location>
        <begin position="231"/>
        <end position="249"/>
    </location>
</feature>
<feature type="region of interest" description="Disordered" evidence="1">
    <location>
        <begin position="86"/>
        <end position="117"/>
    </location>
</feature>
<evidence type="ECO:0000313" key="4">
    <source>
        <dbReference type="Proteomes" id="UP000807306"/>
    </source>
</evidence>
<sequence>MVYYKATASVLIAIAVMAPAIAANPVPKVDSNVIQSRHVSEGKLSKVKDESHHTQQHNHRAAHSSGTDEEVVTIIVHNDLKEEVNGDNLKHKPHRNDHRKGHSHRRHGANHKHSDEMEIEEDITIIVRPEDADIVNMRVLEKSVDPYSDESYERPHRSGHRYSSYGYEAEDSDYDRPQHHRYSSGHRHAYRFAGHRHSDSADDQIDDYEGNNAPHKHHHSPRRSSHRKAYHGNDDSRASRYTEDIEGHHSSHHRRHHNHKKGHRDDESRSESSEEHNHYRGHRMERNKLSDNNVDSESTKSFGYNDLD</sequence>
<keyword evidence="2" id="KW-0732">Signal</keyword>
<feature type="region of interest" description="Disordered" evidence="1">
    <location>
        <begin position="44"/>
        <end position="68"/>
    </location>
</feature>
<evidence type="ECO:0000256" key="2">
    <source>
        <dbReference type="SAM" id="SignalP"/>
    </source>
</evidence>
<proteinExistence type="predicted"/>
<accession>A0A9P6EBR0</accession>
<feature type="compositionally biased region" description="Polar residues" evidence="1">
    <location>
        <begin position="290"/>
        <end position="302"/>
    </location>
</feature>
<feature type="compositionally biased region" description="Basic and acidic residues" evidence="1">
    <location>
        <begin position="44"/>
        <end position="53"/>
    </location>
</feature>
<comment type="caution">
    <text evidence="3">The sequence shown here is derived from an EMBL/GenBank/DDBJ whole genome shotgun (WGS) entry which is preliminary data.</text>
</comment>
<dbReference type="AlphaFoldDB" id="A0A9P6EBR0"/>
<reference evidence="3" key="1">
    <citation type="submission" date="2020-11" db="EMBL/GenBank/DDBJ databases">
        <authorList>
            <consortium name="DOE Joint Genome Institute"/>
            <person name="Ahrendt S."/>
            <person name="Riley R."/>
            <person name="Andreopoulos W."/>
            <person name="Labutti K."/>
            <person name="Pangilinan J."/>
            <person name="Ruiz-Duenas F.J."/>
            <person name="Barrasa J.M."/>
            <person name="Sanchez-Garcia M."/>
            <person name="Camarero S."/>
            <person name="Miyauchi S."/>
            <person name="Serrano A."/>
            <person name="Linde D."/>
            <person name="Babiker R."/>
            <person name="Drula E."/>
            <person name="Ayuso-Fernandez I."/>
            <person name="Pacheco R."/>
            <person name="Padilla G."/>
            <person name="Ferreira P."/>
            <person name="Barriuso J."/>
            <person name="Kellner H."/>
            <person name="Castanera R."/>
            <person name="Alfaro M."/>
            <person name="Ramirez L."/>
            <person name="Pisabarro A.G."/>
            <person name="Kuo A."/>
            <person name="Tritt A."/>
            <person name="Lipzen A."/>
            <person name="He G."/>
            <person name="Yan M."/>
            <person name="Ng V."/>
            <person name="Cullen D."/>
            <person name="Martin F."/>
            <person name="Rosso M.-N."/>
            <person name="Henrissat B."/>
            <person name="Hibbett D."/>
            <person name="Martinez A.T."/>
            <person name="Grigoriev I.V."/>
        </authorList>
    </citation>
    <scope>NUCLEOTIDE SEQUENCE</scope>
    <source>
        <strain evidence="3">CBS 506.95</strain>
    </source>
</reference>
<evidence type="ECO:0000256" key="1">
    <source>
        <dbReference type="SAM" id="MobiDB-lite"/>
    </source>
</evidence>
<feature type="compositionally biased region" description="Basic residues" evidence="1">
    <location>
        <begin position="250"/>
        <end position="262"/>
    </location>
</feature>
<gene>
    <name evidence="3" type="ORF">CPB83DRAFT_908578</name>
</gene>
<dbReference type="EMBL" id="MU157874">
    <property type="protein sequence ID" value="KAF9526176.1"/>
    <property type="molecule type" value="Genomic_DNA"/>
</dbReference>
<feature type="region of interest" description="Disordered" evidence="1">
    <location>
        <begin position="146"/>
        <end position="183"/>
    </location>
</feature>
<feature type="compositionally biased region" description="Basic and acidic residues" evidence="1">
    <location>
        <begin position="263"/>
        <end position="289"/>
    </location>
</feature>
<feature type="compositionally biased region" description="Basic residues" evidence="1">
    <location>
        <begin position="91"/>
        <end position="111"/>
    </location>
</feature>
<feature type="chain" id="PRO_5040184963" evidence="2">
    <location>
        <begin position="24"/>
        <end position="308"/>
    </location>
</feature>
<organism evidence="3 4">
    <name type="scientific">Crepidotus variabilis</name>
    <dbReference type="NCBI Taxonomy" id="179855"/>
    <lineage>
        <taxon>Eukaryota</taxon>
        <taxon>Fungi</taxon>
        <taxon>Dikarya</taxon>
        <taxon>Basidiomycota</taxon>
        <taxon>Agaricomycotina</taxon>
        <taxon>Agaricomycetes</taxon>
        <taxon>Agaricomycetidae</taxon>
        <taxon>Agaricales</taxon>
        <taxon>Agaricineae</taxon>
        <taxon>Crepidotaceae</taxon>
        <taxon>Crepidotus</taxon>
    </lineage>
</organism>
<protein>
    <submittedName>
        <fullName evidence="3">Uncharacterized protein</fullName>
    </submittedName>
</protein>
<feature type="signal peptide" evidence="2">
    <location>
        <begin position="1"/>
        <end position="23"/>
    </location>
</feature>
<feature type="region of interest" description="Disordered" evidence="1">
    <location>
        <begin position="195"/>
        <end position="308"/>
    </location>
</feature>